<feature type="repeat" description="TPR" evidence="3">
    <location>
        <begin position="112"/>
        <end position="145"/>
    </location>
</feature>
<dbReference type="AlphaFoldDB" id="A0A832MLP2"/>
<evidence type="ECO:0000256" key="2">
    <source>
        <dbReference type="ARBA" id="ARBA00022803"/>
    </source>
</evidence>
<feature type="compositionally biased region" description="Low complexity" evidence="4">
    <location>
        <begin position="313"/>
        <end position="323"/>
    </location>
</feature>
<dbReference type="InterPro" id="IPR013212">
    <property type="entry name" value="Mad3/Bub1_I"/>
</dbReference>
<evidence type="ECO:0000256" key="3">
    <source>
        <dbReference type="PROSITE-ProRule" id="PRU00339"/>
    </source>
</evidence>
<feature type="compositionally biased region" description="Low complexity" evidence="4">
    <location>
        <begin position="345"/>
        <end position="373"/>
    </location>
</feature>
<accession>A0A832MLP2</accession>
<dbReference type="Gene3D" id="1.25.40.10">
    <property type="entry name" value="Tetratricopeptide repeat domain"/>
    <property type="match status" value="2"/>
</dbReference>
<keyword evidence="1" id="KW-0677">Repeat</keyword>
<dbReference type="SUPFAM" id="SSF48452">
    <property type="entry name" value="TPR-like"/>
    <property type="match status" value="4"/>
</dbReference>
<dbReference type="InterPro" id="IPR011990">
    <property type="entry name" value="TPR-like_helical_dom_sf"/>
</dbReference>
<evidence type="ECO:0000256" key="1">
    <source>
        <dbReference type="ARBA" id="ARBA00022737"/>
    </source>
</evidence>
<dbReference type="InterPro" id="IPR019734">
    <property type="entry name" value="TPR_rpt"/>
</dbReference>
<protein>
    <recommendedName>
        <fullName evidence="5">BUB1 N-terminal domain-containing protein</fullName>
    </recommendedName>
</protein>
<gene>
    <name evidence="6" type="ORF">ENR23_06235</name>
</gene>
<sequence>MDKAIEIKRRAQRCVQNGDLDGALAEYEKLVAAEDSDPYNYVLLADLLYKKGDQAAASSRYLAAAEAYERAGLYKNGIAVCKKMMRLSLSQSPVLQRLAVLHELDGIATEASLYYAQFAEALVREDRLEDAVVHFRKAFEVCPESVKPIERLAEVHALRGDRAAAAAALREAAGFYQRAGQLQDADRCRTRAAQVDPAGGGSADAPSAPSAAPASAPLALETPRGFEDLAPVAGSAETLALDAPDAAAVPGTLPEDAAAAPAPPRLDVDAHRAAAVTAADDAPRSVGPPRLDAPRLAPGASGAGTGTDDTEAAEAAPSENGAAHDGPPRLDARATVRAAGAADAPAGPFAANEAPAADDAPGLAFGAPAAAGDAPPPEAATADERAADGADDDEAPGADLGRVEQWLARAQEHFRSGDRDAAGAALAEAAREYDALGQHDSAATIYRSLGKSAHATREVLEAWLANCERRADGVEAAQVACDLGDRALNDGDTGAARGWFERALALDPGNALAPRRLQRLAPAPAGAPVAAPAAAAPAPGLPEPGRVEVAVGRGEAVTFDLGSLVAEFQRGVEMQISGDPQGHYDLAMAYREMGLLEQALEGFRLAAGDPAFAHRCAEMAGRCLLDQGRFDEAVEEFRNAIAMPGARPEQIVDLRFQLGLAYEAAGQVAEALREFEQVYAAQSNYPDVALKIRVLRKSLDSRAG</sequence>
<feature type="compositionally biased region" description="Low complexity" evidence="4">
    <location>
        <begin position="203"/>
        <end position="215"/>
    </location>
</feature>
<organism evidence="6">
    <name type="scientific">Eiseniibacteriota bacterium</name>
    <dbReference type="NCBI Taxonomy" id="2212470"/>
    <lineage>
        <taxon>Bacteria</taxon>
        <taxon>Candidatus Eiseniibacteriota</taxon>
    </lineage>
</organism>
<evidence type="ECO:0000313" key="6">
    <source>
        <dbReference type="EMBL" id="HGZ43011.1"/>
    </source>
</evidence>
<keyword evidence="2 3" id="KW-0802">TPR repeat</keyword>
<dbReference type="SMART" id="SM00777">
    <property type="entry name" value="Mad3_BUB1_I"/>
    <property type="match status" value="1"/>
</dbReference>
<name>A0A832MLP2_UNCEI</name>
<feature type="repeat" description="TPR" evidence="3">
    <location>
        <begin position="477"/>
        <end position="510"/>
    </location>
</feature>
<comment type="caution">
    <text evidence="6">The sequence shown here is derived from an EMBL/GenBank/DDBJ whole genome shotgun (WGS) entry which is preliminary data.</text>
</comment>
<feature type="region of interest" description="Disordered" evidence="4">
    <location>
        <begin position="188"/>
        <end position="215"/>
    </location>
</feature>
<feature type="domain" description="BUB1 N-terminal" evidence="5">
    <location>
        <begin position="20"/>
        <end position="139"/>
    </location>
</feature>
<evidence type="ECO:0000256" key="4">
    <source>
        <dbReference type="SAM" id="MobiDB-lite"/>
    </source>
</evidence>
<reference evidence="6" key="1">
    <citation type="journal article" date="2020" name="mSystems">
        <title>Genome- and Community-Level Interaction Insights into Carbon Utilization and Element Cycling Functions of Hydrothermarchaeota in Hydrothermal Sediment.</title>
        <authorList>
            <person name="Zhou Z."/>
            <person name="Liu Y."/>
            <person name="Xu W."/>
            <person name="Pan J."/>
            <person name="Luo Z.H."/>
            <person name="Li M."/>
        </authorList>
    </citation>
    <scope>NUCLEOTIDE SEQUENCE [LARGE SCALE GENOMIC DNA]</scope>
    <source>
        <strain evidence="6">SpSt-381</strain>
    </source>
</reference>
<proteinExistence type="predicted"/>
<dbReference type="PROSITE" id="PS50005">
    <property type="entry name" value="TPR"/>
    <property type="match status" value="3"/>
</dbReference>
<feature type="region of interest" description="Disordered" evidence="4">
    <location>
        <begin position="276"/>
        <end position="329"/>
    </location>
</feature>
<evidence type="ECO:0000259" key="5">
    <source>
        <dbReference type="SMART" id="SM00777"/>
    </source>
</evidence>
<dbReference type="SMART" id="SM00028">
    <property type="entry name" value="TPR"/>
    <property type="match status" value="6"/>
</dbReference>
<feature type="repeat" description="TPR" evidence="3">
    <location>
        <begin position="652"/>
        <end position="685"/>
    </location>
</feature>
<dbReference type="PANTHER" id="PTHR45586:SF1">
    <property type="entry name" value="LIPOPOLYSACCHARIDE ASSEMBLY PROTEIN B"/>
    <property type="match status" value="1"/>
</dbReference>
<dbReference type="PANTHER" id="PTHR45586">
    <property type="entry name" value="TPR REPEAT-CONTAINING PROTEIN PA4667"/>
    <property type="match status" value="1"/>
</dbReference>
<dbReference type="EMBL" id="DSQF01000012">
    <property type="protein sequence ID" value="HGZ43011.1"/>
    <property type="molecule type" value="Genomic_DNA"/>
</dbReference>
<dbReference type="Pfam" id="PF13432">
    <property type="entry name" value="TPR_16"/>
    <property type="match status" value="1"/>
</dbReference>
<dbReference type="InterPro" id="IPR051012">
    <property type="entry name" value="CellSynth/LPSAsmb/PSIAsmb"/>
</dbReference>
<feature type="region of interest" description="Disordered" evidence="4">
    <location>
        <begin position="345"/>
        <end position="397"/>
    </location>
</feature>